<proteinExistence type="predicted"/>
<reference evidence="3" key="1">
    <citation type="journal article" date="2007" name="Nature">
        <title>The grapevine genome sequence suggests ancestral hexaploidization in major angiosperm phyla.</title>
        <authorList>
            <consortium name="The French-Italian Public Consortium for Grapevine Genome Characterization."/>
            <person name="Jaillon O."/>
            <person name="Aury J.-M."/>
            <person name="Noel B."/>
            <person name="Policriti A."/>
            <person name="Clepet C."/>
            <person name="Casagrande A."/>
            <person name="Choisne N."/>
            <person name="Aubourg S."/>
            <person name="Vitulo N."/>
            <person name="Jubin C."/>
            <person name="Vezzi A."/>
            <person name="Legeai F."/>
            <person name="Hugueney P."/>
            <person name="Dasilva C."/>
            <person name="Horner D."/>
            <person name="Mica E."/>
            <person name="Jublot D."/>
            <person name="Poulain J."/>
            <person name="Bruyere C."/>
            <person name="Billault A."/>
            <person name="Segurens B."/>
            <person name="Gouyvenoux M."/>
            <person name="Ugarte E."/>
            <person name="Cattonaro F."/>
            <person name="Anthouard V."/>
            <person name="Vico V."/>
            <person name="Del Fabbro C."/>
            <person name="Alaux M."/>
            <person name="Di Gaspero G."/>
            <person name="Dumas V."/>
            <person name="Felice N."/>
            <person name="Paillard S."/>
            <person name="Juman I."/>
            <person name="Moroldo M."/>
            <person name="Scalabrin S."/>
            <person name="Canaguier A."/>
            <person name="Le Clainche I."/>
            <person name="Malacrida G."/>
            <person name="Durand E."/>
            <person name="Pesole G."/>
            <person name="Laucou V."/>
            <person name="Chatelet P."/>
            <person name="Merdinoglu D."/>
            <person name="Delledonne M."/>
            <person name="Pezzotti M."/>
            <person name="Lecharny A."/>
            <person name="Scarpelli C."/>
            <person name="Artiguenave F."/>
            <person name="Pe M.E."/>
            <person name="Valle G."/>
            <person name="Morgante M."/>
            <person name="Caboche M."/>
            <person name="Adam-Blondon A.-F."/>
            <person name="Weissenbach J."/>
            <person name="Quetier F."/>
            <person name="Wincker P."/>
        </authorList>
    </citation>
    <scope>NUCLEOTIDE SEQUENCE [LARGE SCALE GENOMIC DNA]</scope>
    <source>
        <strain evidence="3">cv. Pinot noir / PN40024</strain>
    </source>
</reference>
<dbReference type="InterPro" id="IPR032675">
    <property type="entry name" value="LRR_dom_sf"/>
</dbReference>
<protein>
    <submittedName>
        <fullName evidence="2">Uncharacterized protein</fullName>
    </submittedName>
</protein>
<dbReference type="AlphaFoldDB" id="D7TG32"/>
<dbReference type="PaxDb" id="29760-VIT_00s0208g00110.t01"/>
<gene>
    <name evidence="2" type="ORF">VIT_00s0208g00110</name>
</gene>
<dbReference type="InParanoid" id="D7TG32"/>
<evidence type="ECO:0000313" key="2">
    <source>
        <dbReference type="EMBL" id="CBI29455.3"/>
    </source>
</evidence>
<dbReference type="Gene3D" id="3.80.10.10">
    <property type="entry name" value="Ribonuclease Inhibitor"/>
    <property type="match status" value="1"/>
</dbReference>
<dbReference type="HOGENOM" id="CLU_1974590_0_0_1"/>
<dbReference type="EMBL" id="FN595783">
    <property type="protein sequence ID" value="CBI29455.3"/>
    <property type="molecule type" value="Genomic_DNA"/>
</dbReference>
<keyword evidence="1" id="KW-1133">Transmembrane helix</keyword>
<keyword evidence="1" id="KW-0472">Membrane</keyword>
<evidence type="ECO:0000313" key="3">
    <source>
        <dbReference type="Proteomes" id="UP000009183"/>
    </source>
</evidence>
<sequence length="127" mass="14492">MVMSFIIATMATTMLTIYPICSNLTSFKLSYALRIHETELIKLIHHYRKLQRLWILDCTGNKGVGVVVSTSIDFLDAIWPFQIFIIKIMIVNLTLIISIWPMVHCIQNTKKIKVGNVKVNGKALKSK</sequence>
<dbReference type="eggNOG" id="KOG1947">
    <property type="taxonomic scope" value="Eukaryota"/>
</dbReference>
<evidence type="ECO:0000256" key="1">
    <source>
        <dbReference type="SAM" id="Phobius"/>
    </source>
</evidence>
<dbReference type="Proteomes" id="UP000009183">
    <property type="component" value="Unassembled WGS sequence, unordered"/>
</dbReference>
<name>D7TG32_VITVI</name>
<feature type="transmembrane region" description="Helical" evidence="1">
    <location>
        <begin position="81"/>
        <end position="103"/>
    </location>
</feature>
<accession>D7TG32</accession>
<keyword evidence="3" id="KW-1185">Reference proteome</keyword>
<keyword evidence="1" id="KW-0812">Transmembrane</keyword>
<organism evidence="2 3">
    <name type="scientific">Vitis vinifera</name>
    <name type="common">Grape</name>
    <dbReference type="NCBI Taxonomy" id="29760"/>
    <lineage>
        <taxon>Eukaryota</taxon>
        <taxon>Viridiplantae</taxon>
        <taxon>Streptophyta</taxon>
        <taxon>Embryophyta</taxon>
        <taxon>Tracheophyta</taxon>
        <taxon>Spermatophyta</taxon>
        <taxon>Magnoliopsida</taxon>
        <taxon>eudicotyledons</taxon>
        <taxon>Gunneridae</taxon>
        <taxon>Pentapetalae</taxon>
        <taxon>rosids</taxon>
        <taxon>Vitales</taxon>
        <taxon>Vitaceae</taxon>
        <taxon>Viteae</taxon>
        <taxon>Vitis</taxon>
    </lineage>
</organism>